<proteinExistence type="predicted"/>
<accession>A0ABP8YWL0</accession>
<evidence type="ECO:0000313" key="3">
    <source>
        <dbReference type="Proteomes" id="UP001500121"/>
    </source>
</evidence>
<sequence>MSDTTPPVRPDDAGEQADRPPVLQPAASDGVSGADAASAPTVRPRQGAADTTA</sequence>
<organism evidence="2 3">
    <name type="scientific">Amnibacterium soli</name>
    <dbReference type="NCBI Taxonomy" id="1282736"/>
    <lineage>
        <taxon>Bacteria</taxon>
        <taxon>Bacillati</taxon>
        <taxon>Actinomycetota</taxon>
        <taxon>Actinomycetes</taxon>
        <taxon>Micrococcales</taxon>
        <taxon>Microbacteriaceae</taxon>
        <taxon>Amnibacterium</taxon>
    </lineage>
</organism>
<feature type="region of interest" description="Disordered" evidence="1">
    <location>
        <begin position="1"/>
        <end position="53"/>
    </location>
</feature>
<dbReference type="RefSeq" id="WP_345480029.1">
    <property type="nucleotide sequence ID" value="NZ_BAABLP010000002.1"/>
</dbReference>
<reference evidence="3" key="1">
    <citation type="journal article" date="2019" name="Int. J. Syst. Evol. Microbiol.">
        <title>The Global Catalogue of Microorganisms (GCM) 10K type strain sequencing project: providing services to taxonomists for standard genome sequencing and annotation.</title>
        <authorList>
            <consortium name="The Broad Institute Genomics Platform"/>
            <consortium name="The Broad Institute Genome Sequencing Center for Infectious Disease"/>
            <person name="Wu L."/>
            <person name="Ma J."/>
        </authorList>
    </citation>
    <scope>NUCLEOTIDE SEQUENCE [LARGE SCALE GENOMIC DNA]</scope>
    <source>
        <strain evidence="3">JCM 19015</strain>
    </source>
</reference>
<feature type="compositionally biased region" description="Low complexity" evidence="1">
    <location>
        <begin position="26"/>
        <end position="39"/>
    </location>
</feature>
<feature type="compositionally biased region" description="Basic and acidic residues" evidence="1">
    <location>
        <begin position="9"/>
        <end position="18"/>
    </location>
</feature>
<evidence type="ECO:0000313" key="2">
    <source>
        <dbReference type="EMBL" id="GAA4741691.1"/>
    </source>
</evidence>
<dbReference type="EMBL" id="BAABLP010000002">
    <property type="protein sequence ID" value="GAA4741691.1"/>
    <property type="molecule type" value="Genomic_DNA"/>
</dbReference>
<name>A0ABP8YWL0_9MICO</name>
<dbReference type="Proteomes" id="UP001500121">
    <property type="component" value="Unassembled WGS sequence"/>
</dbReference>
<evidence type="ECO:0000256" key="1">
    <source>
        <dbReference type="SAM" id="MobiDB-lite"/>
    </source>
</evidence>
<keyword evidence="3" id="KW-1185">Reference proteome</keyword>
<protein>
    <submittedName>
        <fullName evidence="2">Uncharacterized protein</fullName>
    </submittedName>
</protein>
<gene>
    <name evidence="2" type="ORF">GCM10025783_11110</name>
</gene>
<comment type="caution">
    <text evidence="2">The sequence shown here is derived from an EMBL/GenBank/DDBJ whole genome shotgun (WGS) entry which is preliminary data.</text>
</comment>